<gene>
    <name evidence="2" type="ORF">GAO09_11485</name>
</gene>
<dbReference type="InterPro" id="IPR025391">
    <property type="entry name" value="DUF4123"/>
</dbReference>
<reference evidence="2 3" key="1">
    <citation type="submission" date="2019-11" db="EMBL/GenBank/DDBJ databases">
        <title>Genome analysis of Rhizobacterium cereale a novel genus and species isolated from maize roots in North Spain.</title>
        <authorList>
            <person name="Menendez E."/>
            <person name="Flores-Felix J.D."/>
            <person name="Ramirez-Bahena M.-H."/>
            <person name="Igual J.M."/>
            <person name="Garcia-Fraile P."/>
            <person name="Peix A."/>
            <person name="Velazquez E."/>
        </authorList>
    </citation>
    <scope>NUCLEOTIDE SEQUENCE [LARGE SCALE GENOMIC DNA]</scope>
    <source>
        <strain evidence="2 3">RZME27</strain>
    </source>
</reference>
<evidence type="ECO:0000259" key="1">
    <source>
        <dbReference type="Pfam" id="PF13503"/>
    </source>
</evidence>
<dbReference type="AlphaFoldDB" id="A0A6A8A7B1"/>
<name>A0A6A8A7B1_9HYPH</name>
<comment type="caution">
    <text evidence="2">The sequence shown here is derived from an EMBL/GenBank/DDBJ whole genome shotgun (WGS) entry which is preliminary data.</text>
</comment>
<proteinExistence type="predicted"/>
<sequence>MITSERGVLLLQDDEYANSQVSEAFVLGFSANLDRLPAPLFAVLDGGCFEDLEDDLEQAGIACQSLFLSGGDREMRRDGPWLVMLRDRRIREHIESLALEAPCAVFWSCPDGEQKLLRHLRAINQIRIPDQNATDKDERHGKPLRYERVLFRHWDPTVLSHLLPILSPEQLARFFGPAPAILFNTGEERVKRAVRSVSLPPPLPGPLTLTIEQIDQLQQAIDNSSTSAIANYLRDAAPDVVSDLDDIELQAQIDKARKSGNRIGLHTDEDLGDWAFLYVASKGEVTLDRKLINYVRSGEGGDRRDLKRTPAQRLRKAIEAAAATEG</sequence>
<dbReference type="EMBL" id="WIXI01000042">
    <property type="protein sequence ID" value="MQY46659.1"/>
    <property type="molecule type" value="Genomic_DNA"/>
</dbReference>
<dbReference type="Pfam" id="PF13503">
    <property type="entry name" value="DUF4123"/>
    <property type="match status" value="1"/>
</dbReference>
<feature type="domain" description="DUF4123" evidence="1">
    <location>
        <begin position="40"/>
        <end position="172"/>
    </location>
</feature>
<evidence type="ECO:0000313" key="2">
    <source>
        <dbReference type="EMBL" id="MQY46659.1"/>
    </source>
</evidence>
<evidence type="ECO:0000313" key="3">
    <source>
        <dbReference type="Proteomes" id="UP000435138"/>
    </source>
</evidence>
<dbReference type="Proteomes" id="UP000435138">
    <property type="component" value="Unassembled WGS sequence"/>
</dbReference>
<organism evidence="2 3">
    <name type="scientific">Endobacterium cereale</name>
    <dbReference type="NCBI Taxonomy" id="2663029"/>
    <lineage>
        <taxon>Bacteria</taxon>
        <taxon>Pseudomonadati</taxon>
        <taxon>Pseudomonadota</taxon>
        <taxon>Alphaproteobacteria</taxon>
        <taxon>Hyphomicrobiales</taxon>
        <taxon>Rhizobiaceae</taxon>
        <taxon>Endobacterium</taxon>
    </lineage>
</organism>
<accession>A0A6A8A7B1</accession>
<protein>
    <submittedName>
        <fullName evidence="2">DUF4123 domain-containing protein</fullName>
    </submittedName>
</protein>
<keyword evidence="3" id="KW-1185">Reference proteome</keyword>